<protein>
    <submittedName>
        <fullName evidence="8">Cache domain-containing protein</fullName>
    </submittedName>
</protein>
<feature type="transmembrane region" description="Helical" evidence="6">
    <location>
        <begin position="714"/>
        <end position="735"/>
    </location>
</feature>
<dbReference type="Proteomes" id="UP000612680">
    <property type="component" value="Chromosome"/>
</dbReference>
<dbReference type="SUPFAM" id="SSF52540">
    <property type="entry name" value="P-loop containing nucleoside triphosphate hydrolases"/>
    <property type="match status" value="1"/>
</dbReference>
<feature type="transmembrane region" description="Helical" evidence="6">
    <location>
        <begin position="621"/>
        <end position="641"/>
    </location>
</feature>
<feature type="transmembrane region" description="Helical" evidence="6">
    <location>
        <begin position="687"/>
        <end position="707"/>
    </location>
</feature>
<feature type="transmembrane region" description="Helical" evidence="6">
    <location>
        <begin position="575"/>
        <end position="601"/>
    </location>
</feature>
<dbReference type="InterPro" id="IPR033479">
    <property type="entry name" value="dCache_1"/>
</dbReference>
<evidence type="ECO:0000256" key="2">
    <source>
        <dbReference type="ARBA" id="ARBA00022475"/>
    </source>
</evidence>
<gene>
    <name evidence="8" type="ORF">HWI92_11480</name>
</gene>
<keyword evidence="3 6" id="KW-0812">Transmembrane</keyword>
<evidence type="ECO:0000259" key="7">
    <source>
        <dbReference type="Pfam" id="PF02743"/>
    </source>
</evidence>
<keyword evidence="9" id="KW-1185">Reference proteome</keyword>
<dbReference type="InterPro" id="IPR027417">
    <property type="entry name" value="P-loop_NTPase"/>
</dbReference>
<dbReference type="EMBL" id="CP056775">
    <property type="protein sequence ID" value="QRR01480.1"/>
    <property type="molecule type" value="Genomic_DNA"/>
</dbReference>
<evidence type="ECO:0000256" key="6">
    <source>
        <dbReference type="SAM" id="Phobius"/>
    </source>
</evidence>
<evidence type="ECO:0000256" key="3">
    <source>
        <dbReference type="ARBA" id="ARBA00022692"/>
    </source>
</evidence>
<evidence type="ECO:0000256" key="4">
    <source>
        <dbReference type="ARBA" id="ARBA00022989"/>
    </source>
</evidence>
<keyword evidence="4 6" id="KW-1133">Transmembrane helix</keyword>
<sequence>MSKLFSFSRTQVIIIITVSVMLILGAAYIFIYIPNHKRRVEELRFRCLQNVQANIKAKRDNSVALLKNLLVTHMLNRENYDRRTLRNYISEYSMDNFTLMQPSPAKGVPGIDTEIKNIPDHTLEAIDAKYADNVMITLIHDQLNIFLTKGEYSIGMKYTLNQFFGTLLPLDTYDQYLVLLDTSIIYQTFETGITKIQADSLPTRQGAFSRDQVKDVVIGGTQYKLFAQQLNLDKASVLTVIGLLKKQTYQEEKNELPGNVVIFLMIISITTILILPWIKLYQIGGQDRLTAADGMLTFPIAMLFISILFFTSFKYNFGFGRARPNSEDSKKKLAAELESAFMRDVKQAYNDLTLLDKRFRECSRKESLTGENVIPGLGMIKKIFNERNIDRVFWLDGSGHELASWTSFAQNAPAGIFSNREYFKNIKVGKPFFLKKGEKSSMYLEPVISWVSGKFVSAISKPSGEDTIAAMSFNLKTSDQSILPSGLSYCIIDEKGKVLYHSNSSRNLNEDLFSELTEPETLRSSVLARSNVFFKSSYRGKRYDIYAKSFDNLPFYVVVFEDTQMKVNRDMNVSYFCFFMLLVLFLIIIVELLLVFLLSYQSSYFKKHYFDISWIGPDVRFHNQYVLSIGWNILNILLLWVIYNYVHFLEFLAIQLVSVTTIVLFLNYQYQFFYKNKQADTAKFKTWVSWALIGMILFITLIALFFLPKCPVSLLIYELCLIMLIGIIRVSRYKWEWILDKRWRFQPVRDLSHSFSVMVFSALIITSGIPVAVLFIVSNTQELKMLARYRHKQFADELIRQYPTLGYMDVQPAAKSSKIKIPNAFSDGNWIKDVAIVNTLNFETSRDTEFVEKARLDTMYYQLIPYHADVTPNLSEFNHSSSTGYSYYYDDGLNITYLRLQSGNYLRITSTRLQYENSLDIANNKKNALLYLSVFALTLFACWAILHQILRKLFAMDFPAQDYWNKVDDLILSKPDLNSLLFILGAPGSGKMRVIKKMLADNKFPRLVKKEDSDEFKSVPVTCDDYEELDLFQIPENLDDEEVKEWKKSVSRVYLSEKPLIIVNHFEYDIKNPATNHYKLELLEKLMQKKDSKIMIVSTVHPMHFLDSLSNQLQPGKPSESLTQNDRERWQVILGHFRIVVHQLKVGTWEDAITYPQGLRILSEETNHGHFLVKMQDPIQTEFKKMTALTNAEGSGVAAKIGISAHYFYTYVWQSLTKEEKFLLYDLAEDGLINPYDDYNITILISKGLIIRKNGLLKLFNEGFRNFILTAIGNSEVRLIRNQIRESGNWGKLKTPLTVIAVAVLVFLYASQNEVYSEIIKYVGVITVVVPTVYKIFGALESVFAAKNLLGDRKSNTS</sequence>
<reference evidence="8 9" key="1">
    <citation type="submission" date="2020-06" db="EMBL/GenBank/DDBJ databases">
        <title>Dyadobacter sandarakinus sp. nov., isolated from the soil of the Arctic Yellow River Station.</title>
        <authorList>
            <person name="Zhang Y."/>
            <person name="Peng F."/>
        </authorList>
    </citation>
    <scope>NUCLEOTIDE SEQUENCE [LARGE SCALE GENOMIC DNA]</scope>
    <source>
        <strain evidence="8 9">Q3-56</strain>
    </source>
</reference>
<dbReference type="RefSeq" id="WP_204663844.1">
    <property type="nucleotide sequence ID" value="NZ_CP056775.1"/>
</dbReference>
<feature type="transmembrane region" description="Helical" evidence="6">
    <location>
        <begin position="928"/>
        <end position="950"/>
    </location>
</feature>
<evidence type="ECO:0000256" key="5">
    <source>
        <dbReference type="ARBA" id="ARBA00023136"/>
    </source>
</evidence>
<feature type="transmembrane region" description="Helical" evidence="6">
    <location>
        <begin position="12"/>
        <end position="33"/>
    </location>
</feature>
<dbReference type="Pfam" id="PF02743">
    <property type="entry name" value="dCache_1"/>
    <property type="match status" value="1"/>
</dbReference>
<evidence type="ECO:0000256" key="1">
    <source>
        <dbReference type="ARBA" id="ARBA00004651"/>
    </source>
</evidence>
<feature type="transmembrane region" description="Helical" evidence="6">
    <location>
        <begin position="648"/>
        <end position="667"/>
    </location>
</feature>
<keyword evidence="2" id="KW-1003">Cell membrane</keyword>
<feature type="domain" description="Cache" evidence="7">
    <location>
        <begin position="384"/>
        <end position="559"/>
    </location>
</feature>
<organism evidence="8 9">
    <name type="scientific">Dyadobacter sandarakinus</name>
    <dbReference type="NCBI Taxonomy" id="2747268"/>
    <lineage>
        <taxon>Bacteria</taxon>
        <taxon>Pseudomonadati</taxon>
        <taxon>Bacteroidota</taxon>
        <taxon>Cytophagia</taxon>
        <taxon>Cytophagales</taxon>
        <taxon>Spirosomataceae</taxon>
        <taxon>Dyadobacter</taxon>
    </lineage>
</organism>
<accession>A0ABX7I6Q9</accession>
<feature type="transmembrane region" description="Helical" evidence="6">
    <location>
        <begin position="298"/>
        <end position="317"/>
    </location>
</feature>
<feature type="transmembrane region" description="Helical" evidence="6">
    <location>
        <begin position="256"/>
        <end position="278"/>
    </location>
</feature>
<evidence type="ECO:0000313" key="9">
    <source>
        <dbReference type="Proteomes" id="UP000612680"/>
    </source>
</evidence>
<name>A0ABX7I6Q9_9BACT</name>
<evidence type="ECO:0000313" key="8">
    <source>
        <dbReference type="EMBL" id="QRR01480.1"/>
    </source>
</evidence>
<feature type="transmembrane region" description="Helical" evidence="6">
    <location>
        <begin position="755"/>
        <end position="777"/>
    </location>
</feature>
<keyword evidence="5 6" id="KW-0472">Membrane</keyword>
<comment type="subcellular location">
    <subcellularLocation>
        <location evidence="1">Cell membrane</location>
        <topology evidence="1">Multi-pass membrane protein</topology>
    </subcellularLocation>
</comment>
<proteinExistence type="predicted"/>